<keyword evidence="1" id="KW-0805">Transcription regulation</keyword>
<keyword evidence="5" id="KW-0732">Signal</keyword>
<dbReference type="PROSITE" id="PS50043">
    <property type="entry name" value="HTH_LUXR_2"/>
    <property type="match status" value="1"/>
</dbReference>
<dbReference type="RefSeq" id="WP_054559093.1">
    <property type="nucleotide sequence ID" value="NZ_LDJX01000003.1"/>
</dbReference>
<reference evidence="7 8" key="1">
    <citation type="submission" date="2015-09" db="EMBL/GenBank/DDBJ databases">
        <title>Genome sequence of the marine flavobacterium Croceitalea dokdonensis DOKDO 023 that contains proton- and sodium-pumping rhodopsins.</title>
        <authorList>
            <person name="Kwon S.-K."/>
            <person name="Lee H.K."/>
            <person name="Kwak M.-J."/>
            <person name="Kim J.F."/>
        </authorList>
    </citation>
    <scope>NUCLEOTIDE SEQUENCE [LARGE SCALE GENOMIC DNA]</scope>
    <source>
        <strain evidence="7 8">DOKDO 023</strain>
    </source>
</reference>
<dbReference type="SMART" id="SM00421">
    <property type="entry name" value="HTH_LUXR"/>
    <property type="match status" value="1"/>
</dbReference>
<keyword evidence="3" id="KW-0804">Transcription</keyword>
<name>A0A0N8H445_9FLAO</name>
<dbReference type="Gene3D" id="1.10.10.10">
    <property type="entry name" value="Winged helix-like DNA-binding domain superfamily/Winged helix DNA-binding domain"/>
    <property type="match status" value="1"/>
</dbReference>
<proteinExistence type="predicted"/>
<evidence type="ECO:0000259" key="6">
    <source>
        <dbReference type="PROSITE" id="PS50043"/>
    </source>
</evidence>
<dbReference type="AlphaFoldDB" id="A0A0N8H445"/>
<organism evidence="7 8">
    <name type="scientific">Croceitalea dokdonensis DOKDO 023</name>
    <dbReference type="NCBI Taxonomy" id="1300341"/>
    <lineage>
        <taxon>Bacteria</taxon>
        <taxon>Pseudomonadati</taxon>
        <taxon>Bacteroidota</taxon>
        <taxon>Flavobacteriia</taxon>
        <taxon>Flavobacteriales</taxon>
        <taxon>Flavobacteriaceae</taxon>
        <taxon>Croceitalea</taxon>
    </lineage>
</organism>
<dbReference type="InterPro" id="IPR000792">
    <property type="entry name" value="Tscrpt_reg_LuxR_C"/>
</dbReference>
<keyword evidence="4" id="KW-0812">Transmembrane</keyword>
<dbReference type="GO" id="GO:0003677">
    <property type="term" value="F:DNA binding"/>
    <property type="evidence" value="ECO:0007669"/>
    <property type="project" value="UniProtKB-KW"/>
</dbReference>
<keyword evidence="4" id="KW-0472">Membrane</keyword>
<evidence type="ECO:0000256" key="5">
    <source>
        <dbReference type="SAM" id="SignalP"/>
    </source>
</evidence>
<dbReference type="PRINTS" id="PR00038">
    <property type="entry name" value="HTHLUXR"/>
</dbReference>
<dbReference type="STRING" id="1300341.I595_2000"/>
<evidence type="ECO:0000313" key="8">
    <source>
        <dbReference type="Proteomes" id="UP000050280"/>
    </source>
</evidence>
<keyword evidence="4" id="KW-1133">Transmembrane helix</keyword>
<feature type="transmembrane region" description="Helical" evidence="4">
    <location>
        <begin position="255"/>
        <end position="279"/>
    </location>
</feature>
<keyword evidence="2" id="KW-0238">DNA-binding</keyword>
<evidence type="ECO:0000256" key="3">
    <source>
        <dbReference type="ARBA" id="ARBA00023163"/>
    </source>
</evidence>
<sequence>MLGRFALLLLLICGNLCAQYQFKGSLSPSKSGKPVYLSLLEDYRKTSRAYTHQIIQKTVVDSLGQFVFEGGSLSKANRIYAVHMDHCAESANGGNHFLTHCPRTQRLMFIANAKDTLEIPLLQNNQAFCSIVSKNPASPLLLEFESLKEEMILDFMDVTSGANQAFLMRQWFKKLQDFANESSEPLLALQVFAFLSDPANETSDFYRKNLEATTFYTDLEQGLQQQYPNASFTQKYANELHRDRTDNSAGNSGTAFISAPVFGAITVFLFVVIVLFFYVSKQNKKNQHPFNTDSLSPQEIKVYKAIRRGQTNKEIAAELFISLSTVKTHINNIYKKLGVSSRKDITM</sequence>
<accession>A0A0N8H445</accession>
<dbReference type="Proteomes" id="UP000050280">
    <property type="component" value="Unassembled WGS sequence"/>
</dbReference>
<dbReference type="GO" id="GO:0006355">
    <property type="term" value="P:regulation of DNA-templated transcription"/>
    <property type="evidence" value="ECO:0007669"/>
    <property type="project" value="InterPro"/>
</dbReference>
<evidence type="ECO:0000313" key="7">
    <source>
        <dbReference type="EMBL" id="KPM32348.1"/>
    </source>
</evidence>
<dbReference type="EMBL" id="LDJX01000003">
    <property type="protein sequence ID" value="KPM32348.1"/>
    <property type="molecule type" value="Genomic_DNA"/>
</dbReference>
<dbReference type="Pfam" id="PF00196">
    <property type="entry name" value="GerE"/>
    <property type="match status" value="1"/>
</dbReference>
<dbReference type="PANTHER" id="PTHR44688:SF16">
    <property type="entry name" value="DNA-BINDING TRANSCRIPTIONAL ACTIVATOR DEVR_DOSR"/>
    <property type="match status" value="1"/>
</dbReference>
<evidence type="ECO:0000256" key="4">
    <source>
        <dbReference type="SAM" id="Phobius"/>
    </source>
</evidence>
<protein>
    <submittedName>
        <fullName evidence="7">Transcriptional regulator, LuxR family</fullName>
    </submittedName>
</protein>
<comment type="caution">
    <text evidence="7">The sequence shown here is derived from an EMBL/GenBank/DDBJ whole genome shotgun (WGS) entry which is preliminary data.</text>
</comment>
<gene>
    <name evidence="7" type="ORF">I595_2000</name>
</gene>
<feature type="chain" id="PRO_5006026108" evidence="5">
    <location>
        <begin position="19"/>
        <end position="347"/>
    </location>
</feature>
<evidence type="ECO:0000256" key="1">
    <source>
        <dbReference type="ARBA" id="ARBA00023015"/>
    </source>
</evidence>
<feature type="domain" description="HTH luxR-type" evidence="6">
    <location>
        <begin position="288"/>
        <end position="347"/>
    </location>
</feature>
<keyword evidence="8" id="KW-1185">Reference proteome</keyword>
<dbReference type="PANTHER" id="PTHR44688">
    <property type="entry name" value="DNA-BINDING TRANSCRIPTIONAL ACTIVATOR DEVR_DOSR"/>
    <property type="match status" value="1"/>
</dbReference>
<dbReference type="PROSITE" id="PS00622">
    <property type="entry name" value="HTH_LUXR_1"/>
    <property type="match status" value="1"/>
</dbReference>
<dbReference type="SUPFAM" id="SSF46894">
    <property type="entry name" value="C-terminal effector domain of the bipartite response regulators"/>
    <property type="match status" value="1"/>
</dbReference>
<evidence type="ECO:0000256" key="2">
    <source>
        <dbReference type="ARBA" id="ARBA00023125"/>
    </source>
</evidence>
<dbReference type="InterPro" id="IPR036388">
    <property type="entry name" value="WH-like_DNA-bd_sf"/>
</dbReference>
<dbReference type="InterPro" id="IPR016032">
    <property type="entry name" value="Sig_transdc_resp-reg_C-effctor"/>
</dbReference>
<feature type="signal peptide" evidence="5">
    <location>
        <begin position="1"/>
        <end position="18"/>
    </location>
</feature>
<dbReference type="CDD" id="cd06170">
    <property type="entry name" value="LuxR_C_like"/>
    <property type="match status" value="1"/>
</dbReference>